<dbReference type="RefSeq" id="NP_852007.1">
    <property type="nucleotide sequence ID" value="NC_004814.1"/>
</dbReference>
<protein>
    <submittedName>
        <fullName evidence="1">Uncharacterized protein</fullName>
    </submittedName>
</protein>
<evidence type="ECO:0000313" key="1">
    <source>
        <dbReference type="EMBL" id="AAP42300.1"/>
    </source>
</evidence>
<dbReference type="GeneID" id="1489926"/>
<dbReference type="Proteomes" id="UP000001773">
    <property type="component" value="Segment"/>
</dbReference>
<evidence type="ECO:0000313" key="2">
    <source>
        <dbReference type="Proteomes" id="UP000001773"/>
    </source>
</evidence>
<gene>
    <name evidence="1" type="primary">orf1</name>
</gene>
<dbReference type="EMBL" id="AY212251">
    <property type="protein sequence ID" value="AAP42300.1"/>
    <property type="molecule type" value="Genomic_DNA"/>
</dbReference>
<name>Q7Y3G1_BPSC1</name>
<sequence>MKIRMKTIYTFSTTIATLALGVNLLMDKGDNNNVNTDNTFNNSNPIVQVDNNSSEATTTITSDTNDNQVAADDTNDTEQLDYFQPYEYLYMPSTNVSSIRDGYYLVSGGNTLAAVQITNGYTTDEFRLKNISAEQWTVSQQQMEDFVYWLREVSPSGYNQKSLENNFKIFIKK</sequence>
<reference evidence="1 2" key="2">
    <citation type="journal article" date="2006" name="Proc. Natl. Acad. Sci. U.S.A.">
        <title>PlyC: a multimeric bacteriophage lysin.</title>
        <authorList>
            <person name="Nelson D."/>
            <person name="Schuch R."/>
            <person name="Chahales P."/>
            <person name="Zhu S."/>
            <person name="Fischetti V.A."/>
        </authorList>
    </citation>
    <scope>NUCLEOTIDE SEQUENCE [LARGE SCALE GENOMIC DNA]</scope>
</reference>
<keyword evidence="2" id="KW-1185">Reference proteome</keyword>
<dbReference type="KEGG" id="vg:1489926"/>
<proteinExistence type="predicted"/>
<reference evidence="1 2" key="1">
    <citation type="journal article" date="2003" name="J. Bacteriol.">
        <title>Genomic sequence of C1, the first streptococcal phage.</title>
        <authorList>
            <person name="Nelson D."/>
            <person name="Schuch R."/>
            <person name="Zhu S."/>
            <person name="Tscherne D.M."/>
            <person name="Fischetti V.A."/>
        </authorList>
    </citation>
    <scope>NUCLEOTIDE SEQUENCE</scope>
</reference>
<accession>Q7Y3G1</accession>
<organism evidence="1 2">
    <name type="scientific">Streptococcus phage C1</name>
    <dbReference type="NCBI Taxonomy" id="2907838"/>
    <lineage>
        <taxon>Viruses</taxon>
        <taxon>Duplodnaviria</taxon>
        <taxon>Heunggongvirae</taxon>
        <taxon>Uroviricota</taxon>
        <taxon>Caudoviricetes</taxon>
        <taxon>Rountreeviridae</taxon>
        <taxon>Fischettivirus</taxon>
        <taxon>Fischettivirus C1</taxon>
    </lineage>
</organism>